<protein>
    <submittedName>
        <fullName evidence="2">Transposable element P transposase</fullName>
    </submittedName>
</protein>
<organism evidence="2 3">
    <name type="scientific">Aphis craccivora</name>
    <name type="common">Cowpea aphid</name>
    <dbReference type="NCBI Taxonomy" id="307492"/>
    <lineage>
        <taxon>Eukaryota</taxon>
        <taxon>Metazoa</taxon>
        <taxon>Ecdysozoa</taxon>
        <taxon>Arthropoda</taxon>
        <taxon>Hexapoda</taxon>
        <taxon>Insecta</taxon>
        <taxon>Pterygota</taxon>
        <taxon>Neoptera</taxon>
        <taxon>Paraneoptera</taxon>
        <taxon>Hemiptera</taxon>
        <taxon>Sternorrhyncha</taxon>
        <taxon>Aphidomorpha</taxon>
        <taxon>Aphidoidea</taxon>
        <taxon>Aphididae</taxon>
        <taxon>Aphidini</taxon>
        <taxon>Aphis</taxon>
        <taxon>Aphis</taxon>
    </lineage>
</organism>
<evidence type="ECO:0000313" key="3">
    <source>
        <dbReference type="Proteomes" id="UP000478052"/>
    </source>
</evidence>
<dbReference type="Pfam" id="PF21787">
    <property type="entry name" value="TNP-like_RNaseH_N"/>
    <property type="match status" value="1"/>
</dbReference>
<dbReference type="InterPro" id="IPR048365">
    <property type="entry name" value="TNP-like_RNaseH_N"/>
</dbReference>
<gene>
    <name evidence="2" type="ORF">FWK35_00004031</name>
</gene>
<name>A0A6G0YWD1_APHCR</name>
<sequence length="133" mass="15770">MFYKSPATYYFLRLQNLNLPVPSTVRGWIGQSKFLPGFNQIFIEHLKTNFEYKEYKENTCSIFFDEISIKEFLEYSKDFDFIEGYEDLGRYGRKNNTVNSCLVFMARGLMAPSDQLNHFKKKKWVSGYRSAVH</sequence>
<dbReference type="Proteomes" id="UP000478052">
    <property type="component" value="Unassembled WGS sequence"/>
</dbReference>
<keyword evidence="3" id="KW-1185">Reference proteome</keyword>
<reference evidence="2 3" key="1">
    <citation type="submission" date="2019-08" db="EMBL/GenBank/DDBJ databases">
        <title>Whole genome of Aphis craccivora.</title>
        <authorList>
            <person name="Voronova N.V."/>
            <person name="Shulinski R.S."/>
            <person name="Bandarenka Y.V."/>
            <person name="Zhorov D.G."/>
            <person name="Warner D."/>
        </authorList>
    </citation>
    <scope>NUCLEOTIDE SEQUENCE [LARGE SCALE GENOMIC DNA]</scope>
    <source>
        <strain evidence="2">180601</strain>
        <tissue evidence="2">Whole Body</tissue>
    </source>
</reference>
<evidence type="ECO:0000313" key="2">
    <source>
        <dbReference type="EMBL" id="KAF0762183.1"/>
    </source>
</evidence>
<dbReference type="AlphaFoldDB" id="A0A6G0YWD1"/>
<proteinExistence type="predicted"/>
<feature type="domain" description="Transposable element P transposase-like RNase H" evidence="1">
    <location>
        <begin position="36"/>
        <end position="110"/>
    </location>
</feature>
<evidence type="ECO:0000259" key="1">
    <source>
        <dbReference type="Pfam" id="PF21787"/>
    </source>
</evidence>
<comment type="caution">
    <text evidence="2">The sequence shown here is derived from an EMBL/GenBank/DDBJ whole genome shotgun (WGS) entry which is preliminary data.</text>
</comment>
<dbReference type="EMBL" id="VUJU01002198">
    <property type="protein sequence ID" value="KAF0762183.1"/>
    <property type="molecule type" value="Genomic_DNA"/>
</dbReference>
<accession>A0A6G0YWD1</accession>
<dbReference type="OrthoDB" id="6627544at2759"/>